<comment type="caution">
    <text evidence="1">The sequence shown here is derived from an EMBL/GenBank/DDBJ whole genome shotgun (WGS) entry which is preliminary data.</text>
</comment>
<accession>A0ABR9RKS3</accession>
<evidence type="ECO:0000313" key="1">
    <source>
        <dbReference type="EMBL" id="MBE5063180.1"/>
    </source>
</evidence>
<dbReference type="RefSeq" id="WP_226394842.1">
    <property type="nucleotide sequence ID" value="NZ_JADCKL010000005.1"/>
</dbReference>
<protein>
    <submittedName>
        <fullName evidence="1">Uncharacterized protein</fullName>
    </submittedName>
</protein>
<evidence type="ECO:0000313" key="2">
    <source>
        <dbReference type="Proteomes" id="UP000758652"/>
    </source>
</evidence>
<reference evidence="1 2" key="1">
    <citation type="submission" date="2020-10" db="EMBL/GenBank/DDBJ databases">
        <title>ChiBAC.</title>
        <authorList>
            <person name="Zenner C."/>
            <person name="Hitch T.C.A."/>
            <person name="Clavel T."/>
        </authorList>
    </citation>
    <scope>NUCLEOTIDE SEQUENCE [LARGE SCALE GENOMIC DNA]</scope>
    <source>
        <strain evidence="1 2">DSM 108991</strain>
    </source>
</reference>
<keyword evidence="2" id="KW-1185">Reference proteome</keyword>
<organism evidence="1 2">
    <name type="scientific">Claveliimonas monacensis</name>
    <dbReference type="NCBI Taxonomy" id="2779351"/>
    <lineage>
        <taxon>Bacteria</taxon>
        <taxon>Bacillati</taxon>
        <taxon>Bacillota</taxon>
        <taxon>Clostridia</taxon>
        <taxon>Lachnospirales</taxon>
        <taxon>Lachnospiraceae</taxon>
        <taxon>Claveliimonas</taxon>
    </lineage>
</organism>
<gene>
    <name evidence="1" type="ORF">INF30_07890</name>
</gene>
<dbReference type="Proteomes" id="UP000758652">
    <property type="component" value="Unassembled WGS sequence"/>
</dbReference>
<sequence>MSNRLKKLFSDEDEKYTETLTFDNPDSYKAFAAALEKVQLTGQGQMVEGIKTIRSSLFDGDNKYPISDEHSVERVVVGPYMELIEWPVQIEDRTINIEFYRTILKKNIKLTSVKKEIIDIEIENYLEEKKTVFRYNLHPEKAQNLEILIKEYKMAKALIMSLFRPKAEVPEYKDMLSFFSQSIGYFERLHELESALDIDIFPSKLESEYDKKLLIEKLYLLLVKHKKIRSNDRLNFIKADMFDGSIGQEILTAYIDRMEYEIFGQTIRVYIVNSIFNAVVSKIEDVQDKLKQVYFSDTDDRPMYRAYSGFLSEEEAIEEQNSIRIKIREYREAKKIDECLKELYTDEME</sequence>
<name>A0ABR9RKS3_9FIRM</name>
<proteinExistence type="predicted"/>
<dbReference type="EMBL" id="JADCKL010000005">
    <property type="protein sequence ID" value="MBE5063180.1"/>
    <property type="molecule type" value="Genomic_DNA"/>
</dbReference>